<proteinExistence type="predicted"/>
<sequence length="121" mass="12784">MLGVNRRFSKAGMVMVACVASLTFPQCLVGGVVPNSTPLVWAGTEERRRSKETPLMRKMLSAGERVPQAGKRRRISAVLETIDLGLAELNIAATPAVSLLGSHVAARVADPAPPVVPGVEK</sequence>
<keyword evidence="1" id="KW-0732">Signal</keyword>
<evidence type="ECO:0000313" key="2">
    <source>
        <dbReference type="EMBL" id="KAJ1209675.1"/>
    </source>
</evidence>
<reference evidence="2" key="1">
    <citation type="journal article" date="2022" name="bioRxiv">
        <title>Sequencing and chromosome-scale assembly of the giantPleurodeles waltlgenome.</title>
        <authorList>
            <person name="Brown T."/>
            <person name="Elewa A."/>
            <person name="Iarovenko S."/>
            <person name="Subramanian E."/>
            <person name="Araus A.J."/>
            <person name="Petzold A."/>
            <person name="Susuki M."/>
            <person name="Suzuki K.-i.T."/>
            <person name="Hayashi T."/>
            <person name="Toyoda A."/>
            <person name="Oliveira C."/>
            <person name="Osipova E."/>
            <person name="Leigh N.D."/>
            <person name="Simon A."/>
            <person name="Yun M.H."/>
        </authorList>
    </citation>
    <scope>NUCLEOTIDE SEQUENCE</scope>
    <source>
        <strain evidence="2">20211129_DDA</strain>
        <tissue evidence="2">Liver</tissue>
    </source>
</reference>
<organism evidence="2 3">
    <name type="scientific">Pleurodeles waltl</name>
    <name type="common">Iberian ribbed newt</name>
    <dbReference type="NCBI Taxonomy" id="8319"/>
    <lineage>
        <taxon>Eukaryota</taxon>
        <taxon>Metazoa</taxon>
        <taxon>Chordata</taxon>
        <taxon>Craniata</taxon>
        <taxon>Vertebrata</taxon>
        <taxon>Euteleostomi</taxon>
        <taxon>Amphibia</taxon>
        <taxon>Batrachia</taxon>
        <taxon>Caudata</taxon>
        <taxon>Salamandroidea</taxon>
        <taxon>Salamandridae</taxon>
        <taxon>Pleurodelinae</taxon>
        <taxon>Pleurodeles</taxon>
    </lineage>
</organism>
<evidence type="ECO:0000256" key="1">
    <source>
        <dbReference type="SAM" id="SignalP"/>
    </source>
</evidence>
<name>A0AAV7W6S0_PLEWA</name>
<feature type="signal peptide" evidence="1">
    <location>
        <begin position="1"/>
        <end position="30"/>
    </location>
</feature>
<feature type="chain" id="PRO_5043709282" evidence="1">
    <location>
        <begin position="31"/>
        <end position="121"/>
    </location>
</feature>
<protein>
    <submittedName>
        <fullName evidence="2">Uncharacterized protein</fullName>
    </submittedName>
</protein>
<dbReference type="AlphaFoldDB" id="A0AAV7W6S0"/>
<gene>
    <name evidence="2" type="ORF">NDU88_005048</name>
</gene>
<dbReference type="Proteomes" id="UP001066276">
    <property type="component" value="Chromosome 1_2"/>
</dbReference>
<evidence type="ECO:0000313" key="3">
    <source>
        <dbReference type="Proteomes" id="UP001066276"/>
    </source>
</evidence>
<dbReference type="EMBL" id="JANPWB010000002">
    <property type="protein sequence ID" value="KAJ1209675.1"/>
    <property type="molecule type" value="Genomic_DNA"/>
</dbReference>
<keyword evidence="3" id="KW-1185">Reference proteome</keyword>
<accession>A0AAV7W6S0</accession>
<comment type="caution">
    <text evidence="2">The sequence shown here is derived from an EMBL/GenBank/DDBJ whole genome shotgun (WGS) entry which is preliminary data.</text>
</comment>